<comment type="caution">
    <text evidence="1">The sequence shown here is derived from an EMBL/GenBank/DDBJ whole genome shotgun (WGS) entry which is preliminary data.</text>
</comment>
<keyword evidence="2" id="KW-1185">Reference proteome</keyword>
<dbReference type="EMBL" id="MJUW02000056">
    <property type="protein sequence ID" value="OQD46143.1"/>
    <property type="molecule type" value="Genomic_DNA"/>
</dbReference>
<organism evidence="1 2">
    <name type="scientific">Candidatus Brocadia sapporoensis</name>
    <dbReference type="NCBI Taxonomy" id="392547"/>
    <lineage>
        <taxon>Bacteria</taxon>
        <taxon>Pseudomonadati</taxon>
        <taxon>Planctomycetota</taxon>
        <taxon>Candidatus Brocadiia</taxon>
        <taxon>Candidatus Brocadiales</taxon>
        <taxon>Candidatus Brocadiaceae</taxon>
        <taxon>Candidatus Brocadia</taxon>
    </lineage>
</organism>
<evidence type="ECO:0000313" key="1">
    <source>
        <dbReference type="EMBL" id="OQD46143.1"/>
    </source>
</evidence>
<evidence type="ECO:0000313" key="2">
    <source>
        <dbReference type="Proteomes" id="UP000242219"/>
    </source>
</evidence>
<gene>
    <name evidence="1" type="ORF">BIY37_04800</name>
</gene>
<sequence>MGRNEMGKKYTIGNKTYIQKPLVWGQIKQIIPLFQSFTVLEQINYASIAGILGDNLSKFLAIVLTEEGQEIRKKNLDEVISAIEYEITAEQVVQVVEDFFVCNPAASLLERLTGIMAGMKMPTGSNRQSSPLQAETL</sequence>
<reference evidence="1 2" key="1">
    <citation type="journal article" date="2016" name="Genome Announc.">
        <title>Draft Genome Sequence of the Anaerobic Ammonium-Oxidizing Bacterium 'Candidatus Brocadia sp. 40'.</title>
        <authorList>
            <person name="Ali M."/>
            <person name="Haroon M.F."/>
            <person name="Narita Y."/>
            <person name="Zhang L."/>
            <person name="Rangel Shaw D."/>
            <person name="Okabe S."/>
            <person name="Saikaly P.E."/>
        </authorList>
    </citation>
    <scope>NUCLEOTIDE SEQUENCE [LARGE SCALE GENOMIC DNA]</scope>
    <source>
        <strain evidence="1 2">40</strain>
    </source>
</reference>
<name>A0A1V6M167_9BACT</name>
<accession>A0A1V6M167</accession>
<protein>
    <submittedName>
        <fullName evidence="1">Uncharacterized protein</fullName>
    </submittedName>
</protein>
<dbReference type="AlphaFoldDB" id="A0A1V6M167"/>
<dbReference type="Proteomes" id="UP000242219">
    <property type="component" value="Unassembled WGS sequence"/>
</dbReference>
<proteinExistence type="predicted"/>